<gene>
    <name evidence="1" type="ORF">BGZ80_005581</name>
</gene>
<proteinExistence type="predicted"/>
<evidence type="ECO:0000313" key="1">
    <source>
        <dbReference type="EMBL" id="KAG0019583.1"/>
    </source>
</evidence>
<dbReference type="EMBL" id="JAAAID010000275">
    <property type="protein sequence ID" value="KAG0019583.1"/>
    <property type="molecule type" value="Genomic_DNA"/>
</dbReference>
<accession>A0A9P6MZF1</accession>
<evidence type="ECO:0000313" key="2">
    <source>
        <dbReference type="Proteomes" id="UP000703661"/>
    </source>
</evidence>
<dbReference type="AlphaFoldDB" id="A0A9P6MZF1"/>
<protein>
    <submittedName>
        <fullName evidence="1">Uncharacterized protein</fullName>
    </submittedName>
</protein>
<reference evidence="1" key="1">
    <citation type="journal article" date="2020" name="Fungal Divers.">
        <title>Resolving the Mortierellaceae phylogeny through synthesis of multi-gene phylogenetics and phylogenomics.</title>
        <authorList>
            <person name="Vandepol N."/>
            <person name="Liber J."/>
            <person name="Desiro A."/>
            <person name="Na H."/>
            <person name="Kennedy M."/>
            <person name="Barry K."/>
            <person name="Grigoriev I.V."/>
            <person name="Miller A.N."/>
            <person name="O'Donnell K."/>
            <person name="Stajich J.E."/>
            <person name="Bonito G."/>
        </authorList>
    </citation>
    <scope>NUCLEOTIDE SEQUENCE</scope>
    <source>
        <strain evidence="1">NRRL 2769</strain>
    </source>
</reference>
<name>A0A9P6MZF1_9FUNG</name>
<sequence length="207" mass="24126">MNYLKTSESPKPDASEKMDTSYLTDGDILNRQLQSFRIRAFSNGTPQGDCGYSEHFKDAVNNPRFSEERVMEEMQEYPKGFTGIWWRYYNANTDKKETWTESSTDFKKLSEVSKDGHRLCALHRLDDYQLGSKPMRIFGTKLISLLDQARVFGDKSRMHYFLNKVTPQLRNAVKIARIKTVEEAILSAELDEEEEENSQNCKQDRKK</sequence>
<dbReference type="Proteomes" id="UP000703661">
    <property type="component" value="Unassembled WGS sequence"/>
</dbReference>
<organism evidence="1 2">
    <name type="scientific">Entomortierella chlamydospora</name>
    <dbReference type="NCBI Taxonomy" id="101097"/>
    <lineage>
        <taxon>Eukaryota</taxon>
        <taxon>Fungi</taxon>
        <taxon>Fungi incertae sedis</taxon>
        <taxon>Mucoromycota</taxon>
        <taxon>Mortierellomycotina</taxon>
        <taxon>Mortierellomycetes</taxon>
        <taxon>Mortierellales</taxon>
        <taxon>Mortierellaceae</taxon>
        <taxon>Entomortierella</taxon>
    </lineage>
</organism>
<keyword evidence="2" id="KW-1185">Reference proteome</keyword>
<comment type="caution">
    <text evidence="1">The sequence shown here is derived from an EMBL/GenBank/DDBJ whole genome shotgun (WGS) entry which is preliminary data.</text>
</comment>